<feature type="compositionally biased region" description="Acidic residues" evidence="1">
    <location>
        <begin position="923"/>
        <end position="932"/>
    </location>
</feature>
<dbReference type="SUPFAM" id="SSF54695">
    <property type="entry name" value="POZ domain"/>
    <property type="match status" value="1"/>
</dbReference>
<dbReference type="PANTHER" id="PTHR47369">
    <property type="entry name" value="BTB/POZ DOMAIN-CONTAINING PROTEIN"/>
    <property type="match status" value="1"/>
</dbReference>
<dbReference type="eggNOG" id="ENOG502QQGP">
    <property type="taxonomic scope" value="Eukaryota"/>
</dbReference>
<feature type="compositionally biased region" description="Low complexity" evidence="1">
    <location>
        <begin position="1151"/>
        <end position="1169"/>
    </location>
</feature>
<feature type="region of interest" description="Disordered" evidence="1">
    <location>
        <begin position="887"/>
        <end position="944"/>
    </location>
</feature>
<feature type="compositionally biased region" description="Low complexity" evidence="1">
    <location>
        <begin position="1183"/>
        <end position="1201"/>
    </location>
</feature>
<protein>
    <recommendedName>
        <fullName evidence="4">BTB domain-containing protein</fullName>
    </recommendedName>
</protein>
<dbReference type="Proteomes" id="UP000006174">
    <property type="component" value="Unassembled WGS sequence"/>
</dbReference>
<gene>
    <name evidence="2" type="ORF">UHOR_01690</name>
</gene>
<feature type="region of interest" description="Disordered" evidence="1">
    <location>
        <begin position="1126"/>
        <end position="1245"/>
    </location>
</feature>
<comment type="caution">
    <text evidence="2">The sequence shown here is derived from an EMBL/GenBank/DDBJ whole genome shotgun (WGS) entry which is preliminary data.</text>
</comment>
<dbReference type="InterPro" id="IPR011333">
    <property type="entry name" value="SKP1/BTB/POZ_sf"/>
</dbReference>
<proteinExistence type="predicted"/>
<reference evidence="2 3" key="1">
    <citation type="journal article" date="2012" name="Plant Cell">
        <title>Genome comparison of barley and maize smut fungi reveals targeted loss of RNA silencing components and species-specific presence of transposable elements.</title>
        <authorList>
            <person name="Laurie J.D."/>
            <person name="Ali S."/>
            <person name="Linning R."/>
            <person name="Mannhaupt G."/>
            <person name="Wong P."/>
            <person name="Gueldener U."/>
            <person name="Muensterkoetter M."/>
            <person name="Moore R."/>
            <person name="Kahmann R."/>
            <person name="Bakkeren G."/>
            <person name="Schirawski J."/>
        </authorList>
    </citation>
    <scope>NUCLEOTIDE SEQUENCE [LARGE SCALE GENOMIC DNA]</scope>
    <source>
        <strain evidence="3">Uh4875-4</strain>
    </source>
</reference>
<keyword evidence="3" id="KW-1185">Reference proteome</keyword>
<sequence>MQHHIYQLGLLGGRCSDIRIRAFGRLYHLHRLVLIQSGFFRAMLCGGYAEDLAAESAAANLSKKHSHRESHASPPSSSSSANAASATHKDTDNDAVELHFDDPNISRAAFEYCIARLYGDGPKLVLPFWSTPSSTHPFSPALAMRVSQPSDLQLANLLIHKRSHPATPRFLLSLLATSIYLNIPSVTSQALTLVICSVTPFTVVQYLRFAIGCGIEGTDLHRSASDEMLHDLDEWDWELEAPARTLEDLARSDPSTSAAAQKQTHTNFDSLDATVSDDFAHDFSNKVQVTSSTFESKHESTTPTREAFRSRQSQSLYPESLSGEPRSQTPGRDEKRSAKKTAGFRDTGPTGLDIHTTENIAPEYQYGLTADKIGEACVCWFARWGFDIFELESSMERERVIEIETWISMCREDRDYARLAVLRDRLHTGDVDLLHTSMLPRGRMPDPKERMPSPRLRVWSYPSMPSSWVRAIISSDAFFVPSEQHRYEFAKKVVEFRRRQKALINVLDRLIDDWIRKDEDKIPASEASKKAGGATKASTHSAALSDAGDGFGFKAFRRTSSVGGDDDADAAAATPLQEAWNDGVDPTSFSPSIDQDEAEYEELFSSGIYYSHMPFAALNKIGADVSPTTGRPYTPLHVLQAALWISNELKMHIMSSTDDSRRKAILAAMQEAEAAGRDASSVDAPDSIAQDMDGAGELGISSSITEFREAFESSLHAANSQRRFSRSRSITPGYMTDDGDANMSFGSTSGLGGLAASPLMLGALGGGKAGLLSKRFYMVPSDDTVRFGDGLMSVVGSTAGTASIAGRAPSSEDGRGNATSVFADDNLGPSGTAAIQLPHTLPINAVIHHDTSNQSNQQRDLSHYYGMANDVATGRELGEFAYRHLSPTSEASARESSPRHFDESDARRSTAGESTSHSHDPNDDGDGADAESIDSNGMSPERWSGYEPMRVGVEFFGIDKLQEKQRLYSPTFFYAGSVWNLYIQVVKKVKGIQLGIYLHRQSLLESLPPPSAPTPVEGGEQVAPGLSADGVWPGGSVETPTSRTSHRDRQGSTTPSGAEAGAAAHTSSSRTNRTAQQQFAASNSMFASAAAAPTITDDGVGGEGNGTFFDTSFTSPVRAGGHGYSASMNTTGSGSTLTMPNGRTITRMGGSNSSSSPMRNNNNNNNNNNTTHDLFALDNNDPTQSSATASSAANSLTASHADPTSLSSPFFSIDSTPIHNTTRTSTMPTNTTSNPITSSNTTVPPFHPPPIVPLYPSGPSVYSICPLPAAPYRDTRKELRAYFSIHCPSPLGTALTKFSSGPDKFTISQSWGWKSSSLLGTVHLENGDLESGKQGLWYRFRCVCTIGLV</sequence>
<evidence type="ECO:0000313" key="2">
    <source>
        <dbReference type="EMBL" id="CCF54695.1"/>
    </source>
</evidence>
<feature type="compositionally biased region" description="Low complexity" evidence="1">
    <location>
        <begin position="72"/>
        <end position="86"/>
    </location>
</feature>
<dbReference type="OrthoDB" id="6359943at2759"/>
<dbReference type="Gene3D" id="3.30.710.10">
    <property type="entry name" value="Potassium Channel Kv1.1, Chain A"/>
    <property type="match status" value="1"/>
</dbReference>
<feature type="compositionally biased region" description="Low complexity" evidence="1">
    <location>
        <begin position="1220"/>
        <end position="1244"/>
    </location>
</feature>
<feature type="compositionally biased region" description="Polar residues" evidence="1">
    <location>
        <begin position="1065"/>
        <end position="1074"/>
    </location>
</feature>
<name>I2G6A2_USTHO</name>
<feature type="region of interest" description="Disordered" evidence="1">
    <location>
        <begin position="290"/>
        <end position="356"/>
    </location>
</feature>
<feature type="region of interest" description="Disordered" evidence="1">
    <location>
        <begin position="60"/>
        <end position="88"/>
    </location>
</feature>
<feature type="compositionally biased region" description="Polar residues" evidence="1">
    <location>
        <begin position="1126"/>
        <end position="1144"/>
    </location>
</feature>
<feature type="region of interest" description="Disordered" evidence="1">
    <location>
        <begin position="1008"/>
        <end position="1077"/>
    </location>
</feature>
<evidence type="ECO:0000313" key="3">
    <source>
        <dbReference type="Proteomes" id="UP000006174"/>
    </source>
</evidence>
<evidence type="ECO:0008006" key="4">
    <source>
        <dbReference type="Google" id="ProtNLM"/>
    </source>
</evidence>
<dbReference type="EMBL" id="CAGI01000194">
    <property type="protein sequence ID" value="CCF54695.1"/>
    <property type="molecule type" value="Genomic_DNA"/>
</dbReference>
<feature type="compositionally biased region" description="Polar residues" evidence="1">
    <location>
        <begin position="1202"/>
        <end position="1219"/>
    </location>
</feature>
<dbReference type="PANTHER" id="PTHR47369:SF1">
    <property type="entry name" value="BTB_POZ DOMAIN-CONTAINING PROTEIN"/>
    <property type="match status" value="1"/>
</dbReference>
<dbReference type="HOGENOM" id="CLU_006358_1_0_1"/>
<organism evidence="2 3">
    <name type="scientific">Ustilago hordei</name>
    <name type="common">Barley covered smut fungus</name>
    <dbReference type="NCBI Taxonomy" id="120017"/>
    <lineage>
        <taxon>Eukaryota</taxon>
        <taxon>Fungi</taxon>
        <taxon>Dikarya</taxon>
        <taxon>Basidiomycota</taxon>
        <taxon>Ustilaginomycotina</taxon>
        <taxon>Ustilaginomycetes</taxon>
        <taxon>Ustilaginales</taxon>
        <taxon>Ustilaginaceae</taxon>
        <taxon>Ustilago</taxon>
    </lineage>
</organism>
<dbReference type="OMA" id="ACWLTRW"/>
<accession>I2G6A2</accession>
<feature type="compositionally biased region" description="Basic and acidic residues" evidence="1">
    <location>
        <begin position="892"/>
        <end position="922"/>
    </location>
</feature>
<evidence type="ECO:0000256" key="1">
    <source>
        <dbReference type="SAM" id="MobiDB-lite"/>
    </source>
</evidence>